<dbReference type="EMBL" id="JBBKZT010000108">
    <property type="protein sequence ID" value="MEJ8852917.1"/>
    <property type="molecule type" value="Genomic_DNA"/>
</dbReference>
<name>A0ABU8WZG7_9BURK</name>
<sequence length="125" mass="13765">MNRTPLRRLALHVEEPRRGAFQWILSEVDEAATLVEVERAKSRAKTYREAMADGLRALQAMVDDLDIGPRSQQELEEAPSARAAPARAAHREDDSPSEPAAATRTAHSKPEPRHKATAFGFGLPS</sequence>
<reference evidence="2 3" key="1">
    <citation type="submission" date="2024-03" db="EMBL/GenBank/DDBJ databases">
        <title>Novel species of the genus Variovorax.</title>
        <authorList>
            <person name="Liu Q."/>
            <person name="Xin Y.-H."/>
        </authorList>
    </citation>
    <scope>NUCLEOTIDE SEQUENCE [LARGE SCALE GENOMIC DNA]</scope>
    <source>
        <strain evidence="2 3">KACC 18900</strain>
    </source>
</reference>
<feature type="compositionally biased region" description="Low complexity" evidence="1">
    <location>
        <begin position="78"/>
        <end position="87"/>
    </location>
</feature>
<evidence type="ECO:0000256" key="1">
    <source>
        <dbReference type="SAM" id="MobiDB-lite"/>
    </source>
</evidence>
<keyword evidence="3" id="KW-1185">Reference proteome</keyword>
<accession>A0ABU8WZG7</accession>
<dbReference type="Proteomes" id="UP001385892">
    <property type="component" value="Unassembled WGS sequence"/>
</dbReference>
<proteinExistence type="predicted"/>
<organism evidence="2 3">
    <name type="scientific">Variovorax rhizosphaerae</name>
    <dbReference type="NCBI Taxonomy" id="1836200"/>
    <lineage>
        <taxon>Bacteria</taxon>
        <taxon>Pseudomonadati</taxon>
        <taxon>Pseudomonadota</taxon>
        <taxon>Betaproteobacteria</taxon>
        <taxon>Burkholderiales</taxon>
        <taxon>Comamonadaceae</taxon>
        <taxon>Variovorax</taxon>
    </lineage>
</organism>
<gene>
    <name evidence="2" type="ORF">WKW82_40530</name>
</gene>
<comment type="caution">
    <text evidence="2">The sequence shown here is derived from an EMBL/GenBank/DDBJ whole genome shotgun (WGS) entry which is preliminary data.</text>
</comment>
<evidence type="ECO:0000313" key="2">
    <source>
        <dbReference type="EMBL" id="MEJ8852917.1"/>
    </source>
</evidence>
<evidence type="ECO:0000313" key="3">
    <source>
        <dbReference type="Proteomes" id="UP001385892"/>
    </source>
</evidence>
<protein>
    <submittedName>
        <fullName evidence="2">Uncharacterized protein</fullName>
    </submittedName>
</protein>
<dbReference type="RefSeq" id="WP_340348850.1">
    <property type="nucleotide sequence ID" value="NZ_JBBKZT010000108.1"/>
</dbReference>
<feature type="region of interest" description="Disordered" evidence="1">
    <location>
        <begin position="66"/>
        <end position="125"/>
    </location>
</feature>